<accession>A0AAJ0GIR1</accession>
<comment type="caution">
    <text evidence="1">The sequence shown here is derived from an EMBL/GenBank/DDBJ whole genome shotgun (WGS) entry which is preliminary data.</text>
</comment>
<proteinExistence type="predicted"/>
<keyword evidence="2" id="KW-1185">Reference proteome</keyword>
<dbReference type="PANTHER" id="PTHR47840:SF3">
    <property type="entry name" value="ZN(II)2CYS6 TRANSCRIPTION FACTOR (EUROFUNG)"/>
    <property type="match status" value="1"/>
</dbReference>
<name>A0AAJ0GIR1_9PEZI</name>
<dbReference type="PANTHER" id="PTHR47840">
    <property type="entry name" value="ZN(II)2CYS6 TRANSCRIPTION FACTOR (EUROFUNG)-RELATED"/>
    <property type="match status" value="1"/>
</dbReference>
<protein>
    <submittedName>
        <fullName evidence="1">Uncharacterized protein</fullName>
    </submittedName>
</protein>
<reference evidence="1" key="1">
    <citation type="submission" date="2023-04" db="EMBL/GenBank/DDBJ databases">
        <title>Black Yeasts Isolated from many extreme environments.</title>
        <authorList>
            <person name="Coleine C."/>
            <person name="Stajich J.E."/>
            <person name="Selbmann L."/>
        </authorList>
    </citation>
    <scope>NUCLEOTIDE SEQUENCE</scope>
    <source>
        <strain evidence="1">CCFEE 5312</strain>
    </source>
</reference>
<dbReference type="AlphaFoldDB" id="A0AAJ0GIR1"/>
<dbReference type="CDD" id="cd12148">
    <property type="entry name" value="fungal_TF_MHR"/>
    <property type="match status" value="1"/>
</dbReference>
<organism evidence="1 2">
    <name type="scientific">Extremus antarcticus</name>
    <dbReference type="NCBI Taxonomy" id="702011"/>
    <lineage>
        <taxon>Eukaryota</taxon>
        <taxon>Fungi</taxon>
        <taxon>Dikarya</taxon>
        <taxon>Ascomycota</taxon>
        <taxon>Pezizomycotina</taxon>
        <taxon>Dothideomycetes</taxon>
        <taxon>Dothideomycetidae</taxon>
        <taxon>Mycosphaerellales</taxon>
        <taxon>Extremaceae</taxon>
        <taxon>Extremus</taxon>
    </lineage>
</organism>
<gene>
    <name evidence="1" type="ORF">LTR09_001407</name>
</gene>
<evidence type="ECO:0000313" key="1">
    <source>
        <dbReference type="EMBL" id="KAK3058329.1"/>
    </source>
</evidence>
<dbReference type="EMBL" id="JAWDJX010000002">
    <property type="protein sequence ID" value="KAK3058329.1"/>
    <property type="molecule type" value="Genomic_DNA"/>
</dbReference>
<sequence>MSGSEVNPQEFFSYVAVIAAKVQDIDDSYMSQRPQIELAEKVWKIESELRVLHGMTPSDWWNLTQQSRLVDHVLQYWYYYFTVRTHLQLALRGGADSRNTYSYLACYQAARNLAQRYVKLRGLLPPAFFAGRVLDLQALTGAVVLLFTSQRQTTGQGMTIQDEGGPASLELVHGMIQTMESVASQPASQPTGVFSRQAAPALRALSELMSNSSGPNSKSLTLQIPMLGKINVSRHGRTSQLSTNGSQYVQTSSLPASLPYSGQTTLGAAQAADWTTSGFVSNDQFDWSLMMGGDLSYPEDAYGIDPWMSYTWDSTGF</sequence>
<dbReference type="Proteomes" id="UP001271007">
    <property type="component" value="Unassembled WGS sequence"/>
</dbReference>
<evidence type="ECO:0000313" key="2">
    <source>
        <dbReference type="Proteomes" id="UP001271007"/>
    </source>
</evidence>